<dbReference type="EMBL" id="PNEN01000448">
    <property type="protein sequence ID" value="PPJ58758.1"/>
    <property type="molecule type" value="Genomic_DNA"/>
</dbReference>
<gene>
    <name evidence="2" type="ORF">CBER1_08370</name>
</gene>
<evidence type="ECO:0000256" key="1">
    <source>
        <dbReference type="SAM" id="MobiDB-lite"/>
    </source>
</evidence>
<protein>
    <submittedName>
        <fullName evidence="2">Uncharacterized protein</fullName>
    </submittedName>
</protein>
<feature type="compositionally biased region" description="Low complexity" evidence="1">
    <location>
        <begin position="1"/>
        <end position="21"/>
    </location>
</feature>
<organism evidence="2 3">
    <name type="scientific">Cercospora berteroae</name>
    <dbReference type="NCBI Taxonomy" id="357750"/>
    <lineage>
        <taxon>Eukaryota</taxon>
        <taxon>Fungi</taxon>
        <taxon>Dikarya</taxon>
        <taxon>Ascomycota</taxon>
        <taxon>Pezizomycotina</taxon>
        <taxon>Dothideomycetes</taxon>
        <taxon>Dothideomycetidae</taxon>
        <taxon>Mycosphaerellales</taxon>
        <taxon>Mycosphaerellaceae</taxon>
        <taxon>Cercospora</taxon>
    </lineage>
</organism>
<proteinExistence type="predicted"/>
<accession>A0A2S6CGB5</accession>
<reference evidence="3" key="1">
    <citation type="journal article" date="2017" name="bioRxiv">
        <title>Conservation of a gene cluster reveals novel cercosporin biosynthetic mechanisms and extends production to the genus Colletotrichum.</title>
        <authorList>
            <person name="de Jonge R."/>
            <person name="Ebert M.K."/>
            <person name="Huitt-Roehl C.R."/>
            <person name="Pal P."/>
            <person name="Suttle J.C."/>
            <person name="Spanner R.E."/>
            <person name="Neubauer J.D."/>
            <person name="Jurick W.M.II."/>
            <person name="Stott K.A."/>
            <person name="Secor G.A."/>
            <person name="Thomma B.P.H.J."/>
            <person name="Van de Peer Y."/>
            <person name="Townsend C.A."/>
            <person name="Bolton M.D."/>
        </authorList>
    </citation>
    <scope>NUCLEOTIDE SEQUENCE [LARGE SCALE GENOMIC DNA]</scope>
    <source>
        <strain evidence="3">CBS538.71</strain>
    </source>
</reference>
<keyword evidence="3" id="KW-1185">Reference proteome</keyword>
<name>A0A2S6CGB5_9PEZI</name>
<dbReference type="Proteomes" id="UP000237631">
    <property type="component" value="Unassembled WGS sequence"/>
</dbReference>
<comment type="caution">
    <text evidence="2">The sequence shown here is derived from an EMBL/GenBank/DDBJ whole genome shotgun (WGS) entry which is preliminary data.</text>
</comment>
<sequence length="213" mass="23046">MSSNPKISISISTSSPTLPKSGSRPFTITLSANVANTPQPITIDTFHTVLYHRGLALDYQGLTFQDTSSGELAKRRVIDVQYRVPDTLTETSDSVAEIPPLNGRSDAYVVRHTFQTTASSDSSGYGEGEGSSSADSEINAIAKDILSTMRDQTAGLEVGRTYEIGLGKDMNRVSWWRAGTKAEVFAQGPVSRRPESPIIELELVKTATFTVVE</sequence>
<evidence type="ECO:0000313" key="2">
    <source>
        <dbReference type="EMBL" id="PPJ58758.1"/>
    </source>
</evidence>
<evidence type="ECO:0000313" key="3">
    <source>
        <dbReference type="Proteomes" id="UP000237631"/>
    </source>
</evidence>
<dbReference type="OrthoDB" id="3645724at2759"/>
<dbReference type="AlphaFoldDB" id="A0A2S6CGB5"/>
<feature type="region of interest" description="Disordered" evidence="1">
    <location>
        <begin position="1"/>
        <end position="23"/>
    </location>
</feature>